<proteinExistence type="predicted"/>
<dbReference type="Proteomes" id="UP001164250">
    <property type="component" value="Chromosome 6"/>
</dbReference>
<dbReference type="EMBL" id="CM047902">
    <property type="protein sequence ID" value="KAJ0095108.1"/>
    <property type="molecule type" value="Genomic_DNA"/>
</dbReference>
<gene>
    <name evidence="1" type="ORF">Patl1_15562</name>
</gene>
<name>A0ACC1B8F2_9ROSI</name>
<accession>A0ACC1B8F2</accession>
<keyword evidence="2" id="KW-1185">Reference proteome</keyword>
<reference evidence="2" key="1">
    <citation type="journal article" date="2023" name="G3 (Bethesda)">
        <title>Genome assembly and association tests identify interacting loci associated with vigor, precocity, and sex in interspecific pistachio rootstocks.</title>
        <authorList>
            <person name="Palmer W."/>
            <person name="Jacygrad E."/>
            <person name="Sagayaradj S."/>
            <person name="Cavanaugh K."/>
            <person name="Han R."/>
            <person name="Bertier L."/>
            <person name="Beede B."/>
            <person name="Kafkas S."/>
            <person name="Golino D."/>
            <person name="Preece J."/>
            <person name="Michelmore R."/>
        </authorList>
    </citation>
    <scope>NUCLEOTIDE SEQUENCE [LARGE SCALE GENOMIC DNA]</scope>
</reference>
<protein>
    <submittedName>
        <fullName evidence="1">Uncharacterized protein</fullName>
    </submittedName>
</protein>
<organism evidence="1 2">
    <name type="scientific">Pistacia atlantica</name>
    <dbReference type="NCBI Taxonomy" id="434234"/>
    <lineage>
        <taxon>Eukaryota</taxon>
        <taxon>Viridiplantae</taxon>
        <taxon>Streptophyta</taxon>
        <taxon>Embryophyta</taxon>
        <taxon>Tracheophyta</taxon>
        <taxon>Spermatophyta</taxon>
        <taxon>Magnoliopsida</taxon>
        <taxon>eudicotyledons</taxon>
        <taxon>Gunneridae</taxon>
        <taxon>Pentapetalae</taxon>
        <taxon>rosids</taxon>
        <taxon>malvids</taxon>
        <taxon>Sapindales</taxon>
        <taxon>Anacardiaceae</taxon>
        <taxon>Pistacia</taxon>
    </lineage>
</organism>
<evidence type="ECO:0000313" key="2">
    <source>
        <dbReference type="Proteomes" id="UP001164250"/>
    </source>
</evidence>
<evidence type="ECO:0000313" key="1">
    <source>
        <dbReference type="EMBL" id="KAJ0095108.1"/>
    </source>
</evidence>
<sequence>MDSHSKSA</sequence>
<comment type="caution">
    <text evidence="1">The sequence shown here is derived from an EMBL/GenBank/DDBJ whole genome shotgun (WGS) entry which is preliminary data.</text>
</comment>